<protein>
    <submittedName>
        <fullName evidence="5">SANT/Myb domain, WD40/YVTN repeat-like-containing domain superfamily</fullName>
    </submittedName>
</protein>
<evidence type="ECO:0000313" key="5">
    <source>
        <dbReference type="EMBL" id="USW53122.1"/>
    </source>
</evidence>
<dbReference type="SMART" id="SM00717">
    <property type="entry name" value="SANT"/>
    <property type="match status" value="2"/>
</dbReference>
<comment type="similarity">
    <text evidence="1">Belongs to the WD repeat LST8 family.</text>
</comment>
<name>A0A9Q9AP58_9PEZI</name>
<dbReference type="InterPro" id="IPR037588">
    <property type="entry name" value="MLST8"/>
</dbReference>
<feature type="compositionally biased region" description="Basic residues" evidence="3">
    <location>
        <begin position="538"/>
        <end position="548"/>
    </location>
</feature>
<dbReference type="InterPro" id="IPR001680">
    <property type="entry name" value="WD40_rpt"/>
</dbReference>
<dbReference type="GO" id="GO:0031932">
    <property type="term" value="C:TORC2 complex"/>
    <property type="evidence" value="ECO:0007669"/>
    <property type="project" value="InterPro"/>
</dbReference>
<feature type="compositionally biased region" description="Polar residues" evidence="3">
    <location>
        <begin position="82"/>
        <end position="96"/>
    </location>
</feature>
<feature type="compositionally biased region" description="Low complexity" evidence="3">
    <location>
        <begin position="331"/>
        <end position="346"/>
    </location>
</feature>
<keyword evidence="6" id="KW-1185">Reference proteome</keyword>
<feature type="region of interest" description="Disordered" evidence="3">
    <location>
        <begin position="28"/>
        <end position="57"/>
    </location>
</feature>
<dbReference type="Gene3D" id="2.130.10.10">
    <property type="entry name" value="YVTN repeat-like/Quinoprotein amine dehydrogenase"/>
    <property type="match status" value="1"/>
</dbReference>
<dbReference type="GO" id="GO:0031931">
    <property type="term" value="C:TORC1 complex"/>
    <property type="evidence" value="ECO:0007669"/>
    <property type="project" value="InterPro"/>
</dbReference>
<dbReference type="EMBL" id="CP099422">
    <property type="protein sequence ID" value="USW53122.1"/>
    <property type="molecule type" value="Genomic_DNA"/>
</dbReference>
<dbReference type="PANTHER" id="PTHR19842">
    <property type="entry name" value="G BETA-LIKE PROTEIN GBL"/>
    <property type="match status" value="1"/>
</dbReference>
<reference evidence="5" key="1">
    <citation type="submission" date="2022-06" db="EMBL/GenBank/DDBJ databases">
        <title>Complete genome sequences of two strains of the flax pathogen Septoria linicola.</title>
        <authorList>
            <person name="Lapalu N."/>
            <person name="Simon A."/>
            <person name="Demenou B."/>
            <person name="Paumier D."/>
            <person name="Guillot M.-P."/>
            <person name="Gout L."/>
            <person name="Valade R."/>
        </authorList>
    </citation>
    <scope>NUCLEOTIDE SEQUENCE</scope>
    <source>
        <strain evidence="5">SE15195</strain>
    </source>
</reference>
<dbReference type="Proteomes" id="UP001056384">
    <property type="component" value="Chromosome 5"/>
</dbReference>
<feature type="repeat" description="WD" evidence="2">
    <location>
        <begin position="982"/>
        <end position="1007"/>
    </location>
</feature>
<feature type="region of interest" description="Disordered" evidence="3">
    <location>
        <begin position="148"/>
        <end position="207"/>
    </location>
</feature>
<feature type="compositionally biased region" description="Basic and acidic residues" evidence="3">
    <location>
        <begin position="526"/>
        <end position="537"/>
    </location>
</feature>
<feature type="compositionally biased region" description="Polar residues" evidence="3">
    <location>
        <begin position="47"/>
        <end position="57"/>
    </location>
</feature>
<feature type="region of interest" description="Disordered" evidence="3">
    <location>
        <begin position="235"/>
        <end position="346"/>
    </location>
</feature>
<sequence length="1406" mass="153462">MAPAEVIDLLSSDEESPTKLLQTFRARQNENRTVAKERHKLNGVTGEPQNGTSRPFSSFALTSTIAPCSTEAQQHSLRKELSNTSSFSLGASQADSQPPILAPRAVSSAAERARHMYTPPVLSEEAWKALGSPGRKLKLDFARIQRDLDTSRRQSEPRRLERVDKAGRYQERRLSASRPQGPAPARQKANSSRQISEGAVTTANSRSIAAPAAAANSFMGAEYLHMPGSLPGNSLGIDLSSNDPGAHKRPFESPSARHSPIKKPRMHTVRDDIRQLSPSKGQIVDATDAIAERFTTSSEPEPDKDTRMVSEDDVDLEHPPRDASAATPHAQVSQQSSRPGSSSACQTERHGTYVMQNGQTGARSAVALAAPLSNAPASVGRPPGSKNSRKPFTAEDNALLKRLKSVMNLEWSKIHPYFPDRSLPTLQVHYSTKVKKMQIDVSGVVLPTTDKLQTAPAASQQASSKPLTTASNLGNPYSMDEAALLKKLKEEDHLDWKAMVPFFNGRTAGSLQVYYYTKIRQAPVRKAPDLHRADSHAHGHARSKRARKNNVAVTDGFISWTDAKILMREGVDTESTADDVSDTQSAGPFAQQDTVFPRSLGRIVRQRELGHAAGARAWMSSRCAIPEDLKNNVFKDYSLQQYYHGTSGDVVGLSWSVSGTRFAAGSIAITDNRSMQYNMSRNLLVGDVQDEKLQELVEHHVSRPMVDESDNPNSLGAMRQTQDSRLFLTVTATAFSPAEESALYTTGTDGMLRRYAVAADVQNTAVEYSAEHVSSAELLAVHQEGLVATGCHSATGSINIFSCGSTGLDKVWTGSPRRQDLQSTAAIFPSTLKWGAASVHRNHLLAGFSGDEDKLLAGETVLWDIEYQRQLELRGITRNVFDVCWNPRPSSASVVFAVASNSTGLNLGRGMRTVCPALDINDVLICPHNDQLVAAGATDGKVYVWDQRWAGNGQAPLHVLSHGESLNVLPHGTNRELTDTGVRFLSWGATSSRLYTGSSDGIVKVWNPYRSEDDTHVEDIDVPRQHRSAVMSGAFSPDYQQLLVGTENGRVNVFNITGDQYAKAKQMKLHTATAPIAIEEVPPLEPANALLRSGKMISRPCGAMPIVQVVQGEAYNGPFQAPSKADETAAVQNLQNALDDQTDLETKRAQDGDHYLREPALEKAQIRVCDAQAAVADLQDRQVFADQSRPKAEAFQAMLREARKERQKLVERADRHFGGSTTACHLDCRHLPNSEGLDDTCKSELRIPETLRLVSKAASATSPMSPKEDNCSSCCPLQAPKRGKRHQCISCKLKAMRLTTTCGRCAAPARVEAEGLNQILCEACAFACFRCAGPVTLLEDLRLVRCGACNLSWSVGILGYDLVEGLVASRTIGRNKVQHEQYDDFGAADRERLADNWTVESNDDMY</sequence>
<evidence type="ECO:0000256" key="2">
    <source>
        <dbReference type="PROSITE-ProRule" id="PRU00221"/>
    </source>
</evidence>
<dbReference type="PROSITE" id="PS50082">
    <property type="entry name" value="WD_REPEATS_2"/>
    <property type="match status" value="1"/>
</dbReference>
<evidence type="ECO:0000259" key="4">
    <source>
        <dbReference type="SMART" id="SM00717"/>
    </source>
</evidence>
<evidence type="ECO:0000313" key="6">
    <source>
        <dbReference type="Proteomes" id="UP001056384"/>
    </source>
</evidence>
<dbReference type="SUPFAM" id="SSF50978">
    <property type="entry name" value="WD40 repeat-like"/>
    <property type="match status" value="1"/>
</dbReference>
<dbReference type="GO" id="GO:0032956">
    <property type="term" value="P:regulation of actin cytoskeleton organization"/>
    <property type="evidence" value="ECO:0007669"/>
    <property type="project" value="TreeGrafter"/>
</dbReference>
<organism evidence="5 6">
    <name type="scientific">Septoria linicola</name>
    <dbReference type="NCBI Taxonomy" id="215465"/>
    <lineage>
        <taxon>Eukaryota</taxon>
        <taxon>Fungi</taxon>
        <taxon>Dikarya</taxon>
        <taxon>Ascomycota</taxon>
        <taxon>Pezizomycotina</taxon>
        <taxon>Dothideomycetes</taxon>
        <taxon>Dothideomycetidae</taxon>
        <taxon>Mycosphaerellales</taxon>
        <taxon>Mycosphaerellaceae</taxon>
        <taxon>Septoria</taxon>
    </lineage>
</organism>
<evidence type="ECO:0000256" key="1">
    <source>
        <dbReference type="ARBA" id="ARBA00009890"/>
    </source>
</evidence>
<evidence type="ECO:0000256" key="3">
    <source>
        <dbReference type="SAM" id="MobiDB-lite"/>
    </source>
</evidence>
<feature type="compositionally biased region" description="Polar residues" evidence="3">
    <location>
        <begin position="188"/>
        <end position="207"/>
    </location>
</feature>
<feature type="region of interest" description="Disordered" evidence="3">
    <location>
        <begin position="374"/>
        <end position="393"/>
    </location>
</feature>
<dbReference type="PANTHER" id="PTHR19842:SF0">
    <property type="entry name" value="TARGET OF RAPAMYCIN COMPLEX SUBUNIT LST8"/>
    <property type="match status" value="1"/>
</dbReference>
<dbReference type="GO" id="GO:0031929">
    <property type="term" value="P:TOR signaling"/>
    <property type="evidence" value="ECO:0007669"/>
    <property type="project" value="InterPro"/>
</dbReference>
<dbReference type="InterPro" id="IPR015943">
    <property type="entry name" value="WD40/YVTN_repeat-like_dom_sf"/>
</dbReference>
<feature type="compositionally biased region" description="Basic and acidic residues" evidence="3">
    <location>
        <begin position="301"/>
        <end position="321"/>
    </location>
</feature>
<keyword evidence="2" id="KW-0853">WD repeat</keyword>
<gene>
    <name evidence="5" type="ORF">Slin15195_G064410</name>
</gene>
<dbReference type="InterPro" id="IPR001005">
    <property type="entry name" value="SANT/Myb"/>
</dbReference>
<accession>A0A9Q9AP58</accession>
<feature type="region of interest" description="Disordered" evidence="3">
    <location>
        <begin position="526"/>
        <end position="548"/>
    </location>
</feature>
<feature type="domain" description="Myb-like" evidence="4">
    <location>
        <begin position="473"/>
        <end position="521"/>
    </location>
</feature>
<feature type="domain" description="Myb-like" evidence="4">
    <location>
        <begin position="388"/>
        <end position="436"/>
    </location>
</feature>
<feature type="region of interest" description="Disordered" evidence="3">
    <location>
        <begin position="70"/>
        <end position="107"/>
    </location>
</feature>
<dbReference type="Pfam" id="PF00400">
    <property type="entry name" value="WD40"/>
    <property type="match status" value="3"/>
</dbReference>
<feature type="compositionally biased region" description="Basic and acidic residues" evidence="3">
    <location>
        <begin position="148"/>
        <end position="174"/>
    </location>
</feature>
<proteinExistence type="inferred from homology"/>
<dbReference type="SMART" id="SM00320">
    <property type="entry name" value="WD40"/>
    <property type="match status" value="6"/>
</dbReference>
<dbReference type="InterPro" id="IPR036322">
    <property type="entry name" value="WD40_repeat_dom_sf"/>
</dbReference>